<comment type="caution">
    <text evidence="1">The sequence shown here is derived from an EMBL/GenBank/DDBJ whole genome shotgun (WGS) entry which is preliminary data.</text>
</comment>
<evidence type="ECO:0000313" key="1">
    <source>
        <dbReference type="EMBL" id="RDS60208.1"/>
    </source>
</evidence>
<dbReference type="Proteomes" id="UP000254492">
    <property type="component" value="Unassembled WGS sequence"/>
</dbReference>
<evidence type="ECO:0000313" key="2">
    <source>
        <dbReference type="Proteomes" id="UP000254492"/>
    </source>
</evidence>
<dbReference type="Pfam" id="PF13730">
    <property type="entry name" value="HTH_36"/>
    <property type="match status" value="1"/>
</dbReference>
<dbReference type="InterPro" id="IPR036390">
    <property type="entry name" value="WH_DNA-bd_sf"/>
</dbReference>
<sequence>MMIRRERRKSNFSQIPNSTLRDVNISNSAFRLLMYMLSMSDDWIFRNSKIAKDLGHNARWVSNNISELEKSGYITRNRVRNKRGQIIEWERILHESPHVAKGTSGKR</sequence>
<evidence type="ECO:0008006" key="3">
    <source>
        <dbReference type="Google" id="ProtNLM"/>
    </source>
</evidence>
<name>A0ABX9I648_9LACO</name>
<proteinExistence type="predicted"/>
<dbReference type="SUPFAM" id="SSF46785">
    <property type="entry name" value="Winged helix' DNA-binding domain"/>
    <property type="match status" value="1"/>
</dbReference>
<dbReference type="Gene3D" id="1.10.10.10">
    <property type="entry name" value="Winged helix-like DNA-binding domain superfamily/Winged helix DNA-binding domain"/>
    <property type="match status" value="1"/>
</dbReference>
<protein>
    <recommendedName>
        <fullName evidence="3">Helix-turn-helix domain-containing protein</fullName>
    </recommendedName>
</protein>
<keyword evidence="2" id="KW-1185">Reference proteome</keyword>
<dbReference type="RefSeq" id="WP_115470381.1">
    <property type="nucleotide sequence ID" value="NZ_BKAN01000003.1"/>
</dbReference>
<gene>
    <name evidence="1" type="ORF">DWV05_01270</name>
</gene>
<organism evidence="1 2">
    <name type="scientific">Weissella thailandensis</name>
    <dbReference type="NCBI Taxonomy" id="89061"/>
    <lineage>
        <taxon>Bacteria</taxon>
        <taxon>Bacillati</taxon>
        <taxon>Bacillota</taxon>
        <taxon>Bacilli</taxon>
        <taxon>Lactobacillales</taxon>
        <taxon>Lactobacillaceae</taxon>
        <taxon>Weissella</taxon>
    </lineage>
</organism>
<dbReference type="InterPro" id="IPR036388">
    <property type="entry name" value="WH-like_DNA-bd_sf"/>
</dbReference>
<accession>A0ABX9I648</accession>
<dbReference type="EMBL" id="QRAY01000002">
    <property type="protein sequence ID" value="RDS60208.1"/>
    <property type="molecule type" value="Genomic_DNA"/>
</dbReference>
<reference evidence="1 2" key="1">
    <citation type="submission" date="2018-07" db="EMBL/GenBank/DDBJ databases">
        <title>Genome-based reclassification of Weissella jogaejeotgali as Weissella thailandensis.</title>
        <authorList>
            <person name="Chun J."/>
            <person name="Kim B.-Y."/>
            <person name="Kwak M.-J."/>
        </authorList>
    </citation>
    <scope>NUCLEOTIDE SEQUENCE [LARGE SCALE GENOMIC DNA]</scope>
    <source>
        <strain evidence="1 2">KCTC 3751</strain>
    </source>
</reference>